<dbReference type="InterPro" id="IPR010982">
    <property type="entry name" value="Lambda_DNA-bd_dom_sf"/>
</dbReference>
<dbReference type="Proteomes" id="UP000253940">
    <property type="component" value="Chromosome"/>
</dbReference>
<evidence type="ECO:0000313" key="3">
    <source>
        <dbReference type="Proteomes" id="UP000253940"/>
    </source>
</evidence>
<evidence type="ECO:0000259" key="1">
    <source>
        <dbReference type="PROSITE" id="PS50943"/>
    </source>
</evidence>
<protein>
    <submittedName>
        <fullName evidence="2">XRE family transcriptional regulator</fullName>
    </submittedName>
</protein>
<dbReference type="SMART" id="SM00530">
    <property type="entry name" value="HTH_XRE"/>
    <property type="match status" value="1"/>
</dbReference>
<gene>
    <name evidence="2" type="ORF">HYN46_10685</name>
</gene>
<dbReference type="Gene3D" id="1.10.260.40">
    <property type="entry name" value="lambda repressor-like DNA-binding domains"/>
    <property type="match status" value="1"/>
</dbReference>
<dbReference type="Pfam" id="PF01381">
    <property type="entry name" value="HTH_3"/>
    <property type="match status" value="1"/>
</dbReference>
<dbReference type="SUPFAM" id="SSF47413">
    <property type="entry name" value="lambda repressor-like DNA-binding domains"/>
    <property type="match status" value="1"/>
</dbReference>
<dbReference type="CDD" id="cd00093">
    <property type="entry name" value="HTH_XRE"/>
    <property type="match status" value="1"/>
</dbReference>
<sequence length="82" mass="9179">MEDSDKAKLKAFGDRVRELRLQMTPPLSQEKLALVSGLARSYLGDIERGNRNIAILNIHRLAEALKIEPARLLEPPTQKSGE</sequence>
<dbReference type="OrthoDB" id="6006530at2"/>
<dbReference type="GO" id="GO:0003677">
    <property type="term" value="F:DNA binding"/>
    <property type="evidence" value="ECO:0007669"/>
    <property type="project" value="InterPro"/>
</dbReference>
<dbReference type="InterPro" id="IPR001387">
    <property type="entry name" value="Cro/C1-type_HTH"/>
</dbReference>
<evidence type="ECO:0000313" key="2">
    <source>
        <dbReference type="EMBL" id="AXI03264.1"/>
    </source>
</evidence>
<dbReference type="RefSeq" id="WP_114899373.1">
    <property type="nucleotide sequence ID" value="NZ_CP031222.1"/>
</dbReference>
<proteinExistence type="predicted"/>
<dbReference type="AlphaFoldDB" id="A0A345P7K5"/>
<reference evidence="2 3" key="1">
    <citation type="submission" date="2018-07" db="EMBL/GenBank/DDBJ databases">
        <title>Genome sequencing of Moraxellaceae gen. HYN0046.</title>
        <authorList>
            <person name="Kim M."/>
            <person name="Yi H."/>
        </authorList>
    </citation>
    <scope>NUCLEOTIDE SEQUENCE [LARGE SCALE GENOMIC DNA]</scope>
    <source>
        <strain evidence="2 3">HYN0046</strain>
    </source>
</reference>
<name>A0A345P7K5_9GAMM</name>
<dbReference type="PROSITE" id="PS50943">
    <property type="entry name" value="HTH_CROC1"/>
    <property type="match status" value="1"/>
</dbReference>
<dbReference type="KEGG" id="mbah:HYN46_10685"/>
<dbReference type="EMBL" id="CP031222">
    <property type="protein sequence ID" value="AXI03264.1"/>
    <property type="molecule type" value="Genomic_DNA"/>
</dbReference>
<organism evidence="2 3">
    <name type="scientific">Aquirhabdus parva</name>
    <dbReference type="NCBI Taxonomy" id="2283318"/>
    <lineage>
        <taxon>Bacteria</taxon>
        <taxon>Pseudomonadati</taxon>
        <taxon>Pseudomonadota</taxon>
        <taxon>Gammaproteobacteria</taxon>
        <taxon>Moraxellales</taxon>
        <taxon>Moraxellaceae</taxon>
        <taxon>Aquirhabdus</taxon>
    </lineage>
</organism>
<accession>A0A345P7K5</accession>
<feature type="domain" description="HTH cro/C1-type" evidence="1">
    <location>
        <begin position="16"/>
        <end position="72"/>
    </location>
</feature>
<keyword evidence="3" id="KW-1185">Reference proteome</keyword>